<accession>A0A164P7E0</accession>
<dbReference type="RefSeq" id="WP_063260969.1">
    <property type="nucleotide sequence ID" value="NZ_LJKE01000043.1"/>
</dbReference>
<evidence type="ECO:0000313" key="2">
    <source>
        <dbReference type="EMBL" id="KZD66357.1"/>
    </source>
</evidence>
<name>A0A164P7E0_BACCE</name>
<dbReference type="EMBL" id="LJKE01000043">
    <property type="protein sequence ID" value="KZD66357.1"/>
    <property type="molecule type" value="Genomic_DNA"/>
</dbReference>
<protein>
    <submittedName>
        <fullName evidence="2">Uncharacterized protein</fullName>
    </submittedName>
</protein>
<keyword evidence="1" id="KW-0812">Transmembrane</keyword>
<dbReference type="PATRIC" id="fig|1396.535.peg.4434"/>
<evidence type="ECO:0000256" key="1">
    <source>
        <dbReference type="SAM" id="Phobius"/>
    </source>
</evidence>
<dbReference type="AlphaFoldDB" id="A0A164P7E0"/>
<keyword evidence="1" id="KW-0472">Membrane</keyword>
<feature type="transmembrane region" description="Helical" evidence="1">
    <location>
        <begin position="118"/>
        <end position="139"/>
    </location>
</feature>
<sequence length="313" mass="36752">MKISVLSRDKKFTKEFLKMVNKNQSLEPNVTFLVTDEIPTEYMDLIVIHSSFTNKWEETISTLNPFLIISEEQDEELATLCHQNQVTFMTIPYKMNDIWLRLFPTTERFPSKRNFKSLQAWIILWSFIAILASICYLVPLPKEFNLHIGEKVSTPAKQETLYISVFGDNPLSEQPAYIDEKKEKQQDVKTFTHDRKKMMEAKIDKRTNYILLPADSYTEDEINLVKKWVEQNYVVFLYGNPLPQEKIREFFGPYVDIYDVKGTFSIQYALYGFGYSAKNNTQIPYFLLTSAEDNNVGDSMKKFLVDKFNEHKK</sequence>
<keyword evidence="1" id="KW-1133">Transmembrane helix</keyword>
<proteinExistence type="predicted"/>
<reference evidence="2 3" key="1">
    <citation type="submission" date="2015-09" db="EMBL/GenBank/DDBJ databases">
        <title>Bacillus cereus food isolates.</title>
        <authorList>
            <person name="Boekhorst J."/>
        </authorList>
    </citation>
    <scope>NUCLEOTIDE SEQUENCE [LARGE SCALE GENOMIC DNA]</scope>
    <source>
        <strain evidence="2 3">B4088</strain>
    </source>
</reference>
<comment type="caution">
    <text evidence="2">The sequence shown here is derived from an EMBL/GenBank/DDBJ whole genome shotgun (WGS) entry which is preliminary data.</text>
</comment>
<organism evidence="2 3">
    <name type="scientific">Bacillus cereus</name>
    <dbReference type="NCBI Taxonomy" id="1396"/>
    <lineage>
        <taxon>Bacteria</taxon>
        <taxon>Bacillati</taxon>
        <taxon>Bacillota</taxon>
        <taxon>Bacilli</taxon>
        <taxon>Bacillales</taxon>
        <taxon>Bacillaceae</taxon>
        <taxon>Bacillus</taxon>
        <taxon>Bacillus cereus group</taxon>
    </lineage>
</organism>
<evidence type="ECO:0000313" key="3">
    <source>
        <dbReference type="Proteomes" id="UP000076482"/>
    </source>
</evidence>
<dbReference type="Proteomes" id="UP000076482">
    <property type="component" value="Unassembled WGS sequence"/>
</dbReference>
<gene>
    <name evidence="2" type="ORF">B4088_2473</name>
</gene>